<sequence length="253" mass="29162">MAAVAPSYLLRDEFVHFRNRQDELLNTEFHSIRSSVEAVKTELREFKEDVRESKEDVREFKEDVREQFSVVNQRLTRLEESNPSFPIHLIPSLDLSHGILYPKYFPTNATEFYSLRNPTTNRLRQLLAYLAVFYDIQPHSEDDAPEGRNGDEFIAQHPELAVDLLENIFGLNEDNFIKFKARASELANRPPEPPVKRSQILVEIASARRQKLEHATAGHSRHPQSISSDEQDLSESDLYSLGAFLQLKYSGGY</sequence>
<keyword evidence="1" id="KW-0175">Coiled coil</keyword>
<comment type="caution">
    <text evidence="3">The sequence shown here is derived from an EMBL/GenBank/DDBJ whole genome shotgun (WGS) entry which is preliminary data.</text>
</comment>
<evidence type="ECO:0000313" key="3">
    <source>
        <dbReference type="EMBL" id="KAG5762680.1"/>
    </source>
</evidence>
<proteinExistence type="predicted"/>
<dbReference type="Proteomes" id="UP000750502">
    <property type="component" value="Unassembled WGS sequence"/>
</dbReference>
<feature type="coiled-coil region" evidence="1">
    <location>
        <begin position="36"/>
        <end position="81"/>
    </location>
</feature>
<evidence type="ECO:0000256" key="2">
    <source>
        <dbReference type="SAM" id="MobiDB-lite"/>
    </source>
</evidence>
<dbReference type="EMBL" id="JADFTT010000357">
    <property type="protein sequence ID" value="KAG5762680.1"/>
    <property type="molecule type" value="Genomic_DNA"/>
</dbReference>
<name>A0A9P7HN36_9HYPO</name>
<dbReference type="OrthoDB" id="5023404at2759"/>
<gene>
    <name evidence="3" type="ORF">H9Q72_009218</name>
</gene>
<dbReference type="AlphaFoldDB" id="A0A9P7HN36"/>
<evidence type="ECO:0000256" key="1">
    <source>
        <dbReference type="SAM" id="Coils"/>
    </source>
</evidence>
<reference evidence="3" key="2">
    <citation type="submission" date="2020-10" db="EMBL/GenBank/DDBJ databases">
        <authorList>
            <person name="Peck L.D."/>
            <person name="Nowell R.W."/>
            <person name="Flood J."/>
            <person name="Ryan M.J."/>
            <person name="Barraclough T.G."/>
        </authorList>
    </citation>
    <scope>NUCLEOTIDE SEQUENCE</scope>
    <source>
        <strain evidence="3">IMI 127659i</strain>
    </source>
</reference>
<reference evidence="3" key="1">
    <citation type="journal article" date="2020" name="bioRxiv">
        <title>Historical genomics reveals the evolutionary mechanisms behind multiple outbreaks of the host-specific coffee wilt pathogen Fusarium xylarioides.</title>
        <authorList>
            <person name="Peck D."/>
            <person name="Nowell R.W."/>
            <person name="Flood J."/>
            <person name="Ryan M.J."/>
            <person name="Barraclough T.G."/>
        </authorList>
    </citation>
    <scope>NUCLEOTIDE SEQUENCE</scope>
    <source>
        <strain evidence="3">IMI 127659i</strain>
    </source>
</reference>
<feature type="region of interest" description="Disordered" evidence="2">
    <location>
        <begin position="212"/>
        <end position="232"/>
    </location>
</feature>
<keyword evidence="4" id="KW-1185">Reference proteome</keyword>
<protein>
    <submittedName>
        <fullName evidence="3">Uncharacterized protein</fullName>
    </submittedName>
</protein>
<accession>A0A9P7HN36</accession>
<organism evidence="3 4">
    <name type="scientific">Fusarium xylarioides</name>
    <dbReference type="NCBI Taxonomy" id="221167"/>
    <lineage>
        <taxon>Eukaryota</taxon>
        <taxon>Fungi</taxon>
        <taxon>Dikarya</taxon>
        <taxon>Ascomycota</taxon>
        <taxon>Pezizomycotina</taxon>
        <taxon>Sordariomycetes</taxon>
        <taxon>Hypocreomycetidae</taxon>
        <taxon>Hypocreales</taxon>
        <taxon>Nectriaceae</taxon>
        <taxon>Fusarium</taxon>
        <taxon>Fusarium fujikuroi species complex</taxon>
    </lineage>
</organism>
<evidence type="ECO:0000313" key="4">
    <source>
        <dbReference type="Proteomes" id="UP000750502"/>
    </source>
</evidence>